<dbReference type="SUPFAM" id="SSF48452">
    <property type="entry name" value="TPR-like"/>
    <property type="match status" value="2"/>
</dbReference>
<keyword evidence="1" id="KW-0175">Coiled coil</keyword>
<keyword evidence="2" id="KW-0472">Membrane</keyword>
<dbReference type="GO" id="GO:0003677">
    <property type="term" value="F:DNA binding"/>
    <property type="evidence" value="ECO:0007669"/>
    <property type="project" value="InterPro"/>
</dbReference>
<gene>
    <name evidence="3" type="ORF">J2Z56_002363</name>
    <name evidence="4" type="ORF">J2Z57_003386</name>
</gene>
<dbReference type="Gene3D" id="1.25.40.10">
    <property type="entry name" value="Tetratricopeptide repeat domain"/>
    <property type="match status" value="2"/>
</dbReference>
<comment type="caution">
    <text evidence="3">The sequence shown here is derived from an EMBL/GenBank/DDBJ whole genome shotgun (WGS) entry which is preliminary data.</text>
</comment>
<dbReference type="Gene3D" id="1.10.10.10">
    <property type="entry name" value="Winged helix-like DNA-binding domain superfamily/Winged helix DNA-binding domain"/>
    <property type="match status" value="1"/>
</dbReference>
<name>A0A9X0YJV9_9FLAO</name>
<evidence type="ECO:0000313" key="4">
    <source>
        <dbReference type="EMBL" id="MDQ0336927.1"/>
    </source>
</evidence>
<dbReference type="Proteomes" id="UP001231587">
    <property type="component" value="Unassembled WGS sequence"/>
</dbReference>
<dbReference type="RefSeq" id="WP_157486319.1">
    <property type="nucleotide sequence ID" value="NZ_JAGGJQ010000006.1"/>
</dbReference>
<keyword evidence="2" id="KW-1133">Transmembrane helix</keyword>
<protein>
    <submittedName>
        <fullName evidence="3">Tetratricopeptide (TPR) repeat protein</fullName>
    </submittedName>
</protein>
<keyword evidence="6" id="KW-1185">Reference proteome</keyword>
<dbReference type="OrthoDB" id="1452766at2"/>
<dbReference type="GO" id="GO:0006355">
    <property type="term" value="P:regulation of DNA-templated transcription"/>
    <property type="evidence" value="ECO:0007669"/>
    <property type="project" value="InterPro"/>
</dbReference>
<dbReference type="PROSITE" id="PS51450">
    <property type="entry name" value="LRR"/>
    <property type="match status" value="1"/>
</dbReference>
<evidence type="ECO:0000256" key="2">
    <source>
        <dbReference type="SAM" id="Phobius"/>
    </source>
</evidence>
<sequence length="466" mass="54594">MVVSSTYGNLQEQKTNYQDWIKEENSLIKKGLFEEALLLNIDIVESAKKNNDVYTVSVTYIRIANILCTFGEHLESLRYLDLADNLIDENENLDLKVRVLANYARNYAALKINNKSIEYYNESINLCKKLLPDYDYLLSFLYINKADAFTNTPYKLDSTLVYLHKAIKIRKNPFKYAVVANYYLKKDKNIDSARAYLNKSKRLMQVRNISEYHKSIVLQAEANYNKAIGNYEEAICLYEKSIEISRSVRVLDNVQLAYKLISETYSQLEDEDRSHEYLLKYSVLTDSLNLRYNKNIGSVISNFLTEQESGYKQQEKKYSVLIVTVVFLFVGSVLVIVYYYRKKRLRIVEEKERLLKQKQLESEKLKQQLNEAFEEVVGLAKTNDPSFLIRFQEVYPHVCANLLKVNPKLVNTELTLCAMIWLNFSSKDIACFTNIQPRTVQTKKYRLRKKLNIPEDENIYTWIKSI</sequence>
<dbReference type="InterPro" id="IPR036388">
    <property type="entry name" value="WH-like_DNA-bd_sf"/>
</dbReference>
<evidence type="ECO:0000256" key="1">
    <source>
        <dbReference type="SAM" id="Coils"/>
    </source>
</evidence>
<evidence type="ECO:0000313" key="3">
    <source>
        <dbReference type="EMBL" id="MBP1840435.1"/>
    </source>
</evidence>
<dbReference type="EMBL" id="JAUSUU010000012">
    <property type="protein sequence ID" value="MDQ0336927.1"/>
    <property type="molecule type" value="Genomic_DNA"/>
</dbReference>
<reference evidence="3" key="1">
    <citation type="submission" date="2021-03" db="EMBL/GenBank/DDBJ databases">
        <title>Genomic Encyclopedia of Type Strains, Phase IV (KMG-IV): sequencing the most valuable type-strain genomes for metagenomic binning, comparative biology and taxonomic classification.</title>
        <authorList>
            <person name="Goeker M."/>
        </authorList>
    </citation>
    <scope>NUCLEOTIDE SEQUENCE</scope>
    <source>
        <strain evidence="3">DSM 15523</strain>
        <strain evidence="4 6">DSM 16476</strain>
    </source>
</reference>
<evidence type="ECO:0000313" key="5">
    <source>
        <dbReference type="Proteomes" id="UP001138672"/>
    </source>
</evidence>
<dbReference type="Proteomes" id="UP001138672">
    <property type="component" value="Unassembled WGS sequence"/>
</dbReference>
<dbReference type="InterPro" id="IPR016032">
    <property type="entry name" value="Sig_transdc_resp-reg_C-effctor"/>
</dbReference>
<feature type="coiled-coil region" evidence="1">
    <location>
        <begin position="348"/>
        <end position="382"/>
    </location>
</feature>
<feature type="transmembrane region" description="Helical" evidence="2">
    <location>
        <begin position="318"/>
        <end position="340"/>
    </location>
</feature>
<accession>A0A9X0YJV9</accession>
<organism evidence="3 5">
    <name type="scientific">Formosa algae</name>
    <dbReference type="NCBI Taxonomy" id="225843"/>
    <lineage>
        <taxon>Bacteria</taxon>
        <taxon>Pseudomonadati</taxon>
        <taxon>Bacteroidota</taxon>
        <taxon>Flavobacteriia</taxon>
        <taxon>Flavobacteriales</taxon>
        <taxon>Flavobacteriaceae</taxon>
        <taxon>Formosa</taxon>
    </lineage>
</organism>
<keyword evidence="2" id="KW-0812">Transmembrane</keyword>
<dbReference type="InterPro" id="IPR011990">
    <property type="entry name" value="TPR-like_helical_dom_sf"/>
</dbReference>
<proteinExistence type="predicted"/>
<dbReference type="AlphaFoldDB" id="A0A9X0YJV9"/>
<dbReference type="SUPFAM" id="SSF46894">
    <property type="entry name" value="C-terminal effector domain of the bipartite response regulators"/>
    <property type="match status" value="1"/>
</dbReference>
<evidence type="ECO:0000313" key="6">
    <source>
        <dbReference type="Proteomes" id="UP001231587"/>
    </source>
</evidence>
<dbReference type="EMBL" id="JAGGJQ010000006">
    <property type="protein sequence ID" value="MBP1840435.1"/>
    <property type="molecule type" value="Genomic_DNA"/>
</dbReference>
<dbReference type="InterPro" id="IPR001611">
    <property type="entry name" value="Leu-rich_rpt"/>
</dbReference>